<sequence length="113" mass="13099">MRESLLTNLQNKKAALEFLKLTIQRDGCAGLLVTDTFRSYDAAMQALGIPKPQKTWRWLDNRVESSHLAFRQRERPIPRLRRTRSPQKFSAIHASVLNHFAKEDRFSSNPFSS</sequence>
<dbReference type="Pfam" id="PF13610">
    <property type="entry name" value="DDE_Tnp_IS240"/>
    <property type="match status" value="1"/>
</dbReference>
<comment type="caution">
    <text evidence="2">The sequence shown here is derived from an EMBL/GenBank/DDBJ whole genome shotgun (WGS) entry which is preliminary data.</text>
</comment>
<name>A0ABS8YRN6_9RHOB</name>
<proteinExistence type="predicted"/>
<dbReference type="Proteomes" id="UP001521181">
    <property type="component" value="Unassembled WGS sequence"/>
</dbReference>
<organism evidence="2 3">
    <name type="scientific">Rhodobacter flavimaris</name>
    <dbReference type="NCBI Taxonomy" id="2907145"/>
    <lineage>
        <taxon>Bacteria</taxon>
        <taxon>Pseudomonadati</taxon>
        <taxon>Pseudomonadota</taxon>
        <taxon>Alphaproteobacteria</taxon>
        <taxon>Rhodobacterales</taxon>
        <taxon>Rhodobacter group</taxon>
        <taxon>Rhodobacter</taxon>
    </lineage>
</organism>
<dbReference type="InterPro" id="IPR032874">
    <property type="entry name" value="DDE_dom"/>
</dbReference>
<dbReference type="EMBL" id="JAJUOS010000002">
    <property type="protein sequence ID" value="MCE5972552.1"/>
    <property type="molecule type" value="Genomic_DNA"/>
</dbReference>
<protein>
    <submittedName>
        <fullName evidence="2">DDE-type integrase/transposase/recombinase</fullName>
    </submittedName>
</protein>
<evidence type="ECO:0000313" key="2">
    <source>
        <dbReference type="EMBL" id="MCE5972552.1"/>
    </source>
</evidence>
<evidence type="ECO:0000259" key="1">
    <source>
        <dbReference type="Pfam" id="PF13610"/>
    </source>
</evidence>
<keyword evidence="3" id="KW-1185">Reference proteome</keyword>
<feature type="domain" description="DDE" evidence="1">
    <location>
        <begin position="5"/>
        <end position="101"/>
    </location>
</feature>
<accession>A0ABS8YRN6</accession>
<gene>
    <name evidence="2" type="ORF">LZA78_03525</name>
</gene>
<evidence type="ECO:0000313" key="3">
    <source>
        <dbReference type="Proteomes" id="UP001521181"/>
    </source>
</evidence>
<reference evidence="2 3" key="1">
    <citation type="submission" date="2021-12" db="EMBL/GenBank/DDBJ databases">
        <title>Sinirhodobacter sp. WL0062 is a bacterium isolated from seawater.</title>
        <authorList>
            <person name="Wang L."/>
            <person name="He W."/>
            <person name="Zhang D.-F."/>
        </authorList>
    </citation>
    <scope>NUCLEOTIDE SEQUENCE [LARGE SCALE GENOMIC DNA]</scope>
    <source>
        <strain evidence="2 3">WL0062</strain>
    </source>
</reference>